<organism evidence="3 4">
    <name type="scientific">Pontiella sulfatireligans</name>
    <dbReference type="NCBI Taxonomy" id="2750658"/>
    <lineage>
        <taxon>Bacteria</taxon>
        <taxon>Pseudomonadati</taxon>
        <taxon>Kiritimatiellota</taxon>
        <taxon>Kiritimatiellia</taxon>
        <taxon>Kiritimatiellales</taxon>
        <taxon>Pontiellaceae</taxon>
        <taxon>Pontiella</taxon>
    </lineage>
</organism>
<dbReference type="Proteomes" id="UP000346198">
    <property type="component" value="Unassembled WGS sequence"/>
</dbReference>
<dbReference type="InterPro" id="IPR027417">
    <property type="entry name" value="P-loop_NTPase"/>
</dbReference>
<name>A0A6C2URX5_9BACT</name>
<sequence>MKRDLYQSLVAWKHSDRRKPLILRGARQTGKTYLLKEFAINEYQNHVYVNFEEQSGMSDALKEDLGVERIVEYLGILSGQAIVPGETLIIFDEIQSSPQTLKALKYFNEKLNEYHIVAAGSLLGVALAGAKSFPVGKVNFLDLYPLNFSEFLTALKKESLLAVLPDIHLGVKAIPEVFHAELVELLKKYFFTGGLPEVVADYVEHRDVQRVRDIQMELLRSYANDFAKHSSPAEALKIKQIWDSIPLHLSKENRRFVFSAVKHSARAREYETALLWLQDAGLILKAQSVSKPLLPLRAYTEKAFKVYLFDVGLLGAMTRLKPEAIVFSNELFTHFKGALVENYSMQQLNPAFELYYWASSGRAEVDLVIQTKDDVFPLEIKAGINLKAKSLKTYDEKFNPKQLLRCSLGNFSSSGKLIDLPLFALDCLAEL</sequence>
<dbReference type="Pfam" id="PF13635">
    <property type="entry name" value="DUF4143"/>
    <property type="match status" value="1"/>
</dbReference>
<keyword evidence="4" id="KW-1185">Reference proteome</keyword>
<feature type="domain" description="DUF4143" evidence="2">
    <location>
        <begin position="224"/>
        <end position="383"/>
    </location>
</feature>
<evidence type="ECO:0000313" key="3">
    <source>
        <dbReference type="EMBL" id="VGO23055.1"/>
    </source>
</evidence>
<evidence type="ECO:0000259" key="2">
    <source>
        <dbReference type="Pfam" id="PF13635"/>
    </source>
</evidence>
<dbReference type="EMBL" id="CAAHFH010000003">
    <property type="protein sequence ID" value="VGO23055.1"/>
    <property type="molecule type" value="Genomic_DNA"/>
</dbReference>
<evidence type="ECO:0008006" key="5">
    <source>
        <dbReference type="Google" id="ProtNLM"/>
    </source>
</evidence>
<evidence type="ECO:0000313" key="4">
    <source>
        <dbReference type="Proteomes" id="UP000346198"/>
    </source>
</evidence>
<gene>
    <name evidence="3" type="ORF">SCARR_05154</name>
</gene>
<accession>A0A6C2URX5</accession>
<dbReference type="Pfam" id="PF13173">
    <property type="entry name" value="AAA_14"/>
    <property type="match status" value="1"/>
</dbReference>
<proteinExistence type="predicted"/>
<dbReference type="PANTHER" id="PTHR33295:SF7">
    <property type="entry name" value="ATPASE"/>
    <property type="match status" value="1"/>
</dbReference>
<protein>
    <recommendedName>
        <fullName evidence="5">AAA+ ATPase domain-containing protein</fullName>
    </recommendedName>
</protein>
<dbReference type="AlphaFoldDB" id="A0A6C2URX5"/>
<dbReference type="PANTHER" id="PTHR33295">
    <property type="entry name" value="ATPASE"/>
    <property type="match status" value="1"/>
</dbReference>
<feature type="domain" description="AAA" evidence="1">
    <location>
        <begin position="18"/>
        <end position="152"/>
    </location>
</feature>
<dbReference type="RefSeq" id="WP_136065098.1">
    <property type="nucleotide sequence ID" value="NZ_CAAHFH010000003.1"/>
</dbReference>
<dbReference type="SUPFAM" id="SSF52540">
    <property type="entry name" value="P-loop containing nucleoside triphosphate hydrolases"/>
    <property type="match status" value="1"/>
</dbReference>
<dbReference type="InterPro" id="IPR025420">
    <property type="entry name" value="DUF4143"/>
</dbReference>
<reference evidence="3 4" key="1">
    <citation type="submission" date="2019-04" db="EMBL/GenBank/DDBJ databases">
        <authorList>
            <person name="Van Vliet M D."/>
        </authorList>
    </citation>
    <scope>NUCLEOTIDE SEQUENCE [LARGE SCALE GENOMIC DNA]</scope>
    <source>
        <strain evidence="3 4">F21</strain>
    </source>
</reference>
<dbReference type="InterPro" id="IPR041682">
    <property type="entry name" value="AAA_14"/>
</dbReference>
<evidence type="ECO:0000259" key="1">
    <source>
        <dbReference type="Pfam" id="PF13173"/>
    </source>
</evidence>